<reference evidence="2 3" key="1">
    <citation type="journal article" date="2018" name="Int. J. Syst. Evol. Microbiol.">
        <title>Parvibium lacunae gen. nov., sp. nov., a new member of the family Alcaligenaceae isolated from a freshwater pond.</title>
        <authorList>
            <person name="Chen W.M."/>
            <person name="Xie P.B."/>
            <person name="Hsu M.Y."/>
            <person name="Sheu S.Y."/>
        </authorList>
    </citation>
    <scope>NUCLEOTIDE SEQUENCE [LARGE SCALE GENOMIC DNA]</scope>
    <source>
        <strain evidence="2 3">KMB9</strain>
    </source>
</reference>
<keyword evidence="3" id="KW-1185">Reference proteome</keyword>
<keyword evidence="1" id="KW-0732">Signal</keyword>
<feature type="chain" id="PRO_5016958968" evidence="1">
    <location>
        <begin position="23"/>
        <end position="391"/>
    </location>
</feature>
<evidence type="ECO:0000256" key="1">
    <source>
        <dbReference type="SAM" id="SignalP"/>
    </source>
</evidence>
<dbReference type="AlphaFoldDB" id="A0A368L3V7"/>
<dbReference type="GO" id="GO:0016787">
    <property type="term" value="F:hydrolase activity"/>
    <property type="evidence" value="ECO:0007669"/>
    <property type="project" value="UniProtKB-KW"/>
</dbReference>
<dbReference type="SUPFAM" id="SSF53474">
    <property type="entry name" value="alpha/beta-Hydrolases"/>
    <property type="match status" value="1"/>
</dbReference>
<dbReference type="Proteomes" id="UP000252357">
    <property type="component" value="Unassembled WGS sequence"/>
</dbReference>
<accession>A0A368L3V7</accession>
<evidence type="ECO:0000313" key="3">
    <source>
        <dbReference type="Proteomes" id="UP000252357"/>
    </source>
</evidence>
<protein>
    <submittedName>
        <fullName evidence="2">Alpha/beta hydrolase</fullName>
    </submittedName>
</protein>
<feature type="signal peptide" evidence="1">
    <location>
        <begin position="1"/>
        <end position="22"/>
    </location>
</feature>
<sequence length="391" mass="41768">MTGLLSFLLVLLSLVWGSPGTAAELSTADVAPQGWLISAADGANQALLPLYMSANGEALRLLPTLTPALSQTAGVPSSRAPLTIKHVMLLVHGTQRNAKDYFATLSRAAQAEQAAQPAQPILAETLLLAPQFLTPSDAPTPATAGHAETTLAYLRWSAEGWKSGEASIAPAGSSWSSFAAVDTLLRILAQHELLPNLQTITIAGHSAGAQFVQRYAAFTPLPEMLSKQGIQLRFVVANPSSYLYFSPAAAGPAGAAPRCPDSQDYKYGLAHLPPALVALLPSAWQGMDSIQLGPLLAARYRSRQIVTLLGERDNNPRHRVLDQHCAAQLQGPHRLARGLAYQQYLTSAWPLPADTQAARQPFYVIPNAAHDHAQIFLSTCGRRVLWGQACE</sequence>
<organism evidence="2 3">
    <name type="scientific">Parvibium lacunae</name>
    <dbReference type="NCBI Taxonomy" id="1888893"/>
    <lineage>
        <taxon>Bacteria</taxon>
        <taxon>Pseudomonadati</taxon>
        <taxon>Pseudomonadota</taxon>
        <taxon>Betaproteobacteria</taxon>
        <taxon>Burkholderiales</taxon>
        <taxon>Alcaligenaceae</taxon>
        <taxon>Parvibium</taxon>
    </lineage>
</organism>
<keyword evidence="2" id="KW-0378">Hydrolase</keyword>
<gene>
    <name evidence="2" type="ORF">DU000_05430</name>
</gene>
<dbReference type="PANTHER" id="PTHR35560:SF3">
    <property type="entry name" value="PEPTIDASE S9 PROLYL OLIGOPEPTIDASE CATALYTIC DOMAIN-CONTAINING PROTEIN"/>
    <property type="match status" value="1"/>
</dbReference>
<proteinExistence type="predicted"/>
<dbReference type="EMBL" id="QPGB01000002">
    <property type="protein sequence ID" value="RCS58267.1"/>
    <property type="molecule type" value="Genomic_DNA"/>
</dbReference>
<name>A0A368L3V7_9BURK</name>
<dbReference type="Gene3D" id="3.40.50.1820">
    <property type="entry name" value="alpha/beta hydrolase"/>
    <property type="match status" value="1"/>
</dbReference>
<dbReference type="PANTHER" id="PTHR35560">
    <property type="entry name" value="BLL0132 PROTEIN"/>
    <property type="match status" value="1"/>
</dbReference>
<evidence type="ECO:0000313" key="2">
    <source>
        <dbReference type="EMBL" id="RCS58267.1"/>
    </source>
</evidence>
<dbReference type="InterPro" id="IPR029058">
    <property type="entry name" value="AB_hydrolase_fold"/>
</dbReference>
<comment type="caution">
    <text evidence="2">The sequence shown here is derived from an EMBL/GenBank/DDBJ whole genome shotgun (WGS) entry which is preliminary data.</text>
</comment>